<organism evidence="1 2">
    <name type="scientific">Sphaerobolus stellatus (strain SS14)</name>
    <dbReference type="NCBI Taxonomy" id="990650"/>
    <lineage>
        <taxon>Eukaryota</taxon>
        <taxon>Fungi</taxon>
        <taxon>Dikarya</taxon>
        <taxon>Basidiomycota</taxon>
        <taxon>Agaricomycotina</taxon>
        <taxon>Agaricomycetes</taxon>
        <taxon>Phallomycetidae</taxon>
        <taxon>Geastrales</taxon>
        <taxon>Sphaerobolaceae</taxon>
        <taxon>Sphaerobolus</taxon>
    </lineage>
</organism>
<dbReference type="EMBL" id="KN837310">
    <property type="protein sequence ID" value="KIJ28302.1"/>
    <property type="molecule type" value="Genomic_DNA"/>
</dbReference>
<keyword evidence="2" id="KW-1185">Reference proteome</keyword>
<name>A0A0C9UH68_SPHS4</name>
<sequence length="111" mass="12967">MALVVWIAISIKRIEDLLHYMDDAFGFEMDPILDYYEPYNKYYPKKQVSLLRLWDELNLPHNIKKQEFGSSLVIIGFHVDPSCMSLSIPLSAREELVTAIRLFLDTSSSRR</sequence>
<dbReference type="OrthoDB" id="3254233at2759"/>
<protein>
    <submittedName>
        <fullName evidence="1">Uncharacterized protein</fullName>
    </submittedName>
</protein>
<reference evidence="1 2" key="1">
    <citation type="submission" date="2014-06" db="EMBL/GenBank/DDBJ databases">
        <title>Evolutionary Origins and Diversification of the Mycorrhizal Mutualists.</title>
        <authorList>
            <consortium name="DOE Joint Genome Institute"/>
            <consortium name="Mycorrhizal Genomics Consortium"/>
            <person name="Kohler A."/>
            <person name="Kuo A."/>
            <person name="Nagy L.G."/>
            <person name="Floudas D."/>
            <person name="Copeland A."/>
            <person name="Barry K.W."/>
            <person name="Cichocki N."/>
            <person name="Veneault-Fourrey C."/>
            <person name="LaButti K."/>
            <person name="Lindquist E.A."/>
            <person name="Lipzen A."/>
            <person name="Lundell T."/>
            <person name="Morin E."/>
            <person name="Murat C."/>
            <person name="Riley R."/>
            <person name="Ohm R."/>
            <person name="Sun H."/>
            <person name="Tunlid A."/>
            <person name="Henrissat B."/>
            <person name="Grigoriev I.V."/>
            <person name="Hibbett D.S."/>
            <person name="Martin F."/>
        </authorList>
    </citation>
    <scope>NUCLEOTIDE SEQUENCE [LARGE SCALE GENOMIC DNA]</scope>
    <source>
        <strain evidence="1 2">SS14</strain>
    </source>
</reference>
<proteinExistence type="predicted"/>
<dbReference type="AlphaFoldDB" id="A0A0C9UH68"/>
<gene>
    <name evidence="1" type="ORF">M422DRAFT_270451</name>
</gene>
<evidence type="ECO:0000313" key="2">
    <source>
        <dbReference type="Proteomes" id="UP000054279"/>
    </source>
</evidence>
<dbReference type="Proteomes" id="UP000054279">
    <property type="component" value="Unassembled WGS sequence"/>
</dbReference>
<dbReference type="HOGENOM" id="CLU_134793_0_0_1"/>
<evidence type="ECO:0000313" key="1">
    <source>
        <dbReference type="EMBL" id="KIJ28302.1"/>
    </source>
</evidence>
<accession>A0A0C9UH68</accession>